<accession>M1E5Y7</accession>
<organism evidence="1 2">
    <name type="scientific">Thermodesulfobium narugense DSM 14796</name>
    <dbReference type="NCBI Taxonomy" id="747365"/>
    <lineage>
        <taxon>Bacteria</taxon>
        <taxon>Pseudomonadati</taxon>
        <taxon>Thermodesulfobiota</taxon>
        <taxon>Thermodesulfobiia</taxon>
        <taxon>Thermodesulfobiales</taxon>
        <taxon>Thermodesulfobiaceae</taxon>
        <taxon>Thermodesulfobium</taxon>
    </lineage>
</organism>
<dbReference type="KEGG" id="tnr:Thena_1708"/>
<reference evidence="1 2" key="1">
    <citation type="submission" date="2011-04" db="EMBL/GenBank/DDBJ databases">
        <title>The complete genome of Thermodesulfobium narugense DSM 14796.</title>
        <authorList>
            <consortium name="US DOE Joint Genome Institute (JGI-PGF)"/>
            <person name="Lucas S."/>
            <person name="Han J."/>
            <person name="Lapidus A."/>
            <person name="Bruce D."/>
            <person name="Goodwin L."/>
            <person name="Pitluck S."/>
            <person name="Peters L."/>
            <person name="Kyrpides N."/>
            <person name="Mavromatis K."/>
            <person name="Pagani I."/>
            <person name="Ivanova N."/>
            <person name="Ovchinnikova G."/>
            <person name="Zhang X."/>
            <person name="Saunders L."/>
            <person name="Detter J.C."/>
            <person name="Tapia R."/>
            <person name="Han C."/>
            <person name="Land M."/>
            <person name="Hauser L."/>
            <person name="Markowitz V."/>
            <person name="Cheng J.-F."/>
            <person name="Hugenholtz P."/>
            <person name="Woyke T."/>
            <person name="Wu D."/>
            <person name="Spring S."/>
            <person name="Schroeder M."/>
            <person name="Brambilla E."/>
            <person name="Klenk H.-P."/>
            <person name="Eisen J.A."/>
        </authorList>
    </citation>
    <scope>NUCLEOTIDE SEQUENCE [LARGE SCALE GENOMIC DNA]</scope>
    <source>
        <strain evidence="1 2">DSM 14796</strain>
    </source>
</reference>
<evidence type="ECO:0000313" key="1">
    <source>
        <dbReference type="EMBL" id="AEE15317.1"/>
    </source>
</evidence>
<name>M1E5Y7_9BACT</name>
<gene>
    <name evidence="1" type="ORF">Thena_1708</name>
</gene>
<protein>
    <submittedName>
        <fullName evidence="1">Uncharacterized protein</fullName>
    </submittedName>
</protein>
<dbReference type="HOGENOM" id="CLU_2866365_0_0_9"/>
<dbReference type="OrthoDB" id="1495534at2"/>
<dbReference type="AlphaFoldDB" id="M1E5Y7"/>
<keyword evidence="2" id="KW-1185">Reference proteome</keyword>
<evidence type="ECO:0000313" key="2">
    <source>
        <dbReference type="Proteomes" id="UP000011765"/>
    </source>
</evidence>
<sequence length="64" mass="7058">MKVSNNCAGCAFFMNDPAKFERTFPGFTVLSSAYGSTRADAGLCTKKDRIFLPSRKACKEFVPK</sequence>
<dbReference type="Proteomes" id="UP000011765">
    <property type="component" value="Chromosome"/>
</dbReference>
<dbReference type="RefSeq" id="WP_013757037.1">
    <property type="nucleotide sequence ID" value="NC_015499.1"/>
</dbReference>
<proteinExistence type="predicted"/>
<dbReference type="EMBL" id="CP002690">
    <property type="protein sequence ID" value="AEE15317.1"/>
    <property type="molecule type" value="Genomic_DNA"/>
</dbReference>